<name>A0ABV5DPR0_9ACTN</name>
<accession>A0ABV5DPR0</accession>
<sequence>MDTLEETLRERGERFHALHGGPGAFVLANAWDAGSARLLAEAGFVALGTTSAGLAHSLGRADGAGLVDRGETLGNAKAIAVATDLPVSVDLESGFGEEPAEVARTITLTGATGAVGGSVEDATGDPAAPIRPLAEAVERVEAAVEAARRLPFRFTLTARAENFLYGRPDLEDTIARLREFERAGAEVLYAPGLPDTEAIRRVCASVEAPVNVLAAGAAARSTVAELGALGARRVSLGSGLSKIALTHALRSAREIAEHGRLAGLTESLSGSELDRLMGHGAQVY</sequence>
<dbReference type="RefSeq" id="WP_376736699.1">
    <property type="nucleotide sequence ID" value="NZ_JAYMRS010000001.1"/>
</dbReference>
<evidence type="ECO:0000313" key="2">
    <source>
        <dbReference type="Proteomes" id="UP001585053"/>
    </source>
</evidence>
<organism evidence="1 2">
    <name type="scientific">Nocardiopsis alba</name>
    <dbReference type="NCBI Taxonomy" id="53437"/>
    <lineage>
        <taxon>Bacteria</taxon>
        <taxon>Bacillati</taxon>
        <taxon>Actinomycetota</taxon>
        <taxon>Actinomycetes</taxon>
        <taxon>Streptosporangiales</taxon>
        <taxon>Nocardiopsidaceae</taxon>
        <taxon>Nocardiopsis</taxon>
    </lineage>
</organism>
<dbReference type="InterPro" id="IPR040442">
    <property type="entry name" value="Pyrv_kinase-like_dom_sf"/>
</dbReference>
<evidence type="ECO:0000313" key="1">
    <source>
        <dbReference type="EMBL" id="MFB8766567.1"/>
    </source>
</evidence>
<dbReference type="PANTHER" id="PTHR42905">
    <property type="entry name" value="PHOSPHOENOLPYRUVATE CARBOXYLASE"/>
    <property type="match status" value="1"/>
</dbReference>
<dbReference type="EMBL" id="JAYMRS010000001">
    <property type="protein sequence ID" value="MFB8766567.1"/>
    <property type="molecule type" value="Genomic_DNA"/>
</dbReference>
<dbReference type="Pfam" id="PF13714">
    <property type="entry name" value="PEP_mutase"/>
    <property type="match status" value="1"/>
</dbReference>
<dbReference type="PANTHER" id="PTHR42905:SF16">
    <property type="entry name" value="CARBOXYPHOSPHONOENOLPYRUVATE PHOSPHONOMUTASE-LIKE PROTEIN (AFU_ORTHOLOGUE AFUA_5G07230)"/>
    <property type="match status" value="1"/>
</dbReference>
<dbReference type="GO" id="GO:0016829">
    <property type="term" value="F:lyase activity"/>
    <property type="evidence" value="ECO:0007669"/>
    <property type="project" value="UniProtKB-KW"/>
</dbReference>
<proteinExistence type="predicted"/>
<keyword evidence="1" id="KW-0456">Lyase</keyword>
<comment type="caution">
    <text evidence="1">The sequence shown here is derived from an EMBL/GenBank/DDBJ whole genome shotgun (WGS) entry which is preliminary data.</text>
</comment>
<dbReference type="SUPFAM" id="SSF51621">
    <property type="entry name" value="Phosphoenolpyruvate/pyruvate domain"/>
    <property type="match status" value="1"/>
</dbReference>
<reference evidence="1 2" key="1">
    <citation type="submission" date="2024-01" db="EMBL/GenBank/DDBJ databases">
        <title>Genome mining of biosynthetic gene clusters to explore secondary metabolites of Streptomyces sp.</title>
        <authorList>
            <person name="Baig A."/>
            <person name="Ajitkumar Shintre N."/>
            <person name="Kumar H."/>
            <person name="Anbarasu A."/>
            <person name="Ramaiah S."/>
        </authorList>
    </citation>
    <scope>NUCLEOTIDE SEQUENCE [LARGE SCALE GENOMIC DNA]</scope>
    <source>
        <strain evidence="1 2">A01</strain>
    </source>
</reference>
<gene>
    <name evidence="1" type="ORF">VSQ78_02560</name>
</gene>
<protein>
    <submittedName>
        <fullName evidence="1">Isocitrate lyase/phosphoenolpyruvate mutase family protein</fullName>
    </submittedName>
</protein>
<dbReference type="Proteomes" id="UP001585053">
    <property type="component" value="Unassembled WGS sequence"/>
</dbReference>
<dbReference type="Gene3D" id="6.10.250.2750">
    <property type="match status" value="1"/>
</dbReference>
<dbReference type="CDD" id="cd00377">
    <property type="entry name" value="ICL_PEPM"/>
    <property type="match status" value="1"/>
</dbReference>
<dbReference type="Gene3D" id="3.20.20.60">
    <property type="entry name" value="Phosphoenolpyruvate-binding domains"/>
    <property type="match status" value="1"/>
</dbReference>
<dbReference type="InterPro" id="IPR015813">
    <property type="entry name" value="Pyrv/PenolPyrv_kinase-like_dom"/>
</dbReference>
<keyword evidence="2" id="KW-1185">Reference proteome</keyword>
<dbReference type="InterPro" id="IPR039556">
    <property type="entry name" value="ICL/PEPM"/>
</dbReference>